<organism evidence="1 2">
    <name type="scientific">Jeongeupia naejangsanensis</name>
    <dbReference type="NCBI Taxonomy" id="613195"/>
    <lineage>
        <taxon>Bacteria</taxon>
        <taxon>Pseudomonadati</taxon>
        <taxon>Pseudomonadota</taxon>
        <taxon>Betaproteobacteria</taxon>
        <taxon>Neisseriales</taxon>
        <taxon>Chitinibacteraceae</taxon>
        <taxon>Jeongeupia</taxon>
    </lineage>
</organism>
<gene>
    <name evidence="1" type="ORF">JMJ54_11135</name>
</gene>
<evidence type="ECO:0000313" key="1">
    <source>
        <dbReference type="EMBL" id="MBM3116387.1"/>
    </source>
</evidence>
<sequence length="93" mass="10177">MNVVLGNEYDELLVLQLENEVRALGGSIDKSDWTLGGSQEVIRYKITIPCGHLEAVFETYVGLSLHGSEHLVMALAKRIVPNHPLQSSASSDD</sequence>
<evidence type="ECO:0000313" key="2">
    <source>
        <dbReference type="Proteomes" id="UP000809431"/>
    </source>
</evidence>
<comment type="caution">
    <text evidence="1">The sequence shown here is derived from an EMBL/GenBank/DDBJ whole genome shotgun (WGS) entry which is preliminary data.</text>
</comment>
<dbReference type="Proteomes" id="UP000809431">
    <property type="component" value="Unassembled WGS sequence"/>
</dbReference>
<reference evidence="1 2" key="1">
    <citation type="submission" date="2021-01" db="EMBL/GenBank/DDBJ databases">
        <title>Draft Genome Sequence and Polyhydroxyalkanoate Biosynthetic Potential of Jeongeupia naejangsanensis Type Strain DSM 24253.</title>
        <authorList>
            <person name="Turrini P."/>
            <person name="Artuso I."/>
            <person name="Lugli G.A."/>
            <person name="Frangipani E."/>
            <person name="Ventura M."/>
            <person name="Visca P."/>
        </authorList>
    </citation>
    <scope>NUCLEOTIDE SEQUENCE [LARGE SCALE GENOMIC DNA]</scope>
    <source>
        <strain evidence="1 2">DSM 24253</strain>
    </source>
</reference>
<proteinExistence type="predicted"/>
<keyword evidence="2" id="KW-1185">Reference proteome</keyword>
<dbReference type="RefSeq" id="WP_203538636.1">
    <property type="nucleotide sequence ID" value="NZ_JAESND010000005.1"/>
</dbReference>
<dbReference type="EMBL" id="JAESND010000005">
    <property type="protein sequence ID" value="MBM3116387.1"/>
    <property type="molecule type" value="Genomic_DNA"/>
</dbReference>
<accession>A0ABS2BL95</accession>
<protein>
    <submittedName>
        <fullName evidence="1">Uncharacterized protein</fullName>
    </submittedName>
</protein>
<name>A0ABS2BL95_9NEIS</name>